<dbReference type="Proteomes" id="UP001595990">
    <property type="component" value="Unassembled WGS sequence"/>
</dbReference>
<organism evidence="2 3">
    <name type="scientific">Streptomyces ehimensis</name>
    <dbReference type="NCBI Taxonomy" id="68195"/>
    <lineage>
        <taxon>Bacteria</taxon>
        <taxon>Bacillati</taxon>
        <taxon>Actinomycetota</taxon>
        <taxon>Actinomycetes</taxon>
        <taxon>Kitasatosporales</taxon>
        <taxon>Streptomycetaceae</taxon>
        <taxon>Streptomyces</taxon>
    </lineage>
</organism>
<protein>
    <submittedName>
        <fullName evidence="2">Uncharacterized protein</fullName>
    </submittedName>
</protein>
<proteinExistence type="predicted"/>
<evidence type="ECO:0000313" key="3">
    <source>
        <dbReference type="Proteomes" id="UP001595990"/>
    </source>
</evidence>
<name>A0ABV9BCD2_9ACTN</name>
<evidence type="ECO:0000313" key="2">
    <source>
        <dbReference type="EMBL" id="MFC4512261.1"/>
    </source>
</evidence>
<accession>A0ABV9BCD2</accession>
<comment type="caution">
    <text evidence="2">The sequence shown here is derived from an EMBL/GenBank/DDBJ whole genome shotgun (WGS) entry which is preliminary data.</text>
</comment>
<gene>
    <name evidence="2" type="ORF">ACFPEN_04850</name>
</gene>
<dbReference type="SUPFAM" id="SSF46894">
    <property type="entry name" value="C-terminal effector domain of the bipartite response regulators"/>
    <property type="match status" value="1"/>
</dbReference>
<feature type="region of interest" description="Disordered" evidence="1">
    <location>
        <begin position="180"/>
        <end position="209"/>
    </location>
</feature>
<feature type="compositionally biased region" description="Polar residues" evidence="1">
    <location>
        <begin position="180"/>
        <end position="195"/>
    </location>
</feature>
<dbReference type="RefSeq" id="WP_417922337.1">
    <property type="nucleotide sequence ID" value="NZ_JBHSFS010000002.1"/>
</dbReference>
<keyword evidence="3" id="KW-1185">Reference proteome</keyword>
<evidence type="ECO:0000256" key="1">
    <source>
        <dbReference type="SAM" id="MobiDB-lite"/>
    </source>
</evidence>
<dbReference type="EMBL" id="JBHSFS010000002">
    <property type="protein sequence ID" value="MFC4512261.1"/>
    <property type="molecule type" value="Genomic_DNA"/>
</dbReference>
<reference evidence="3" key="1">
    <citation type="journal article" date="2019" name="Int. J. Syst. Evol. Microbiol.">
        <title>The Global Catalogue of Microorganisms (GCM) 10K type strain sequencing project: providing services to taxonomists for standard genome sequencing and annotation.</title>
        <authorList>
            <consortium name="The Broad Institute Genomics Platform"/>
            <consortium name="The Broad Institute Genome Sequencing Center for Infectious Disease"/>
            <person name="Wu L."/>
            <person name="Ma J."/>
        </authorList>
    </citation>
    <scope>NUCLEOTIDE SEQUENCE [LARGE SCALE GENOMIC DNA]</scope>
    <source>
        <strain evidence="3">CECT 8064</strain>
    </source>
</reference>
<sequence>MSTHSISPHTDGTEAVDDVFASLHGQLADAELKALRSCPILNPVQRAALTLISLGHTHRGTATLLGGRLHTVTHALNYADQKLKSGGRTPALLHAAYRHPDYPLPLPRGSEPEQPPALDTVERAVLDAYATGVTLRRLAESRRWPTHHLTPANKHLLDRLAARNAAHSVRRAWELGIYTRKNSPATPEDTANGNSRPTPPPATRRTPWG</sequence>
<dbReference type="InterPro" id="IPR016032">
    <property type="entry name" value="Sig_transdc_resp-reg_C-effctor"/>
</dbReference>